<gene>
    <name evidence="1" type="ORF">ABIF63_001765</name>
</gene>
<evidence type="ECO:0000313" key="2">
    <source>
        <dbReference type="Proteomes" id="UP001549291"/>
    </source>
</evidence>
<dbReference type="EMBL" id="JBEPTQ010000002">
    <property type="protein sequence ID" value="MET4717659.1"/>
    <property type="molecule type" value="Genomic_DNA"/>
</dbReference>
<sequence length="61" mass="6986">MRAAVERVMEAYTLMVSLPREDEPVIRQRVEGYLADKQGDDTTLAVDALRYLRSIDRTDSV</sequence>
<keyword evidence="2" id="KW-1185">Reference proteome</keyword>
<comment type="caution">
    <text evidence="1">The sequence shown here is derived from an EMBL/GenBank/DDBJ whole genome shotgun (WGS) entry which is preliminary data.</text>
</comment>
<proteinExistence type="predicted"/>
<accession>A0ABV2RL43</accession>
<dbReference type="RefSeq" id="WP_157789282.1">
    <property type="nucleotide sequence ID" value="NZ_CP066351.1"/>
</dbReference>
<evidence type="ECO:0000313" key="1">
    <source>
        <dbReference type="EMBL" id="MET4717659.1"/>
    </source>
</evidence>
<name>A0ABV2RL43_BRAJP</name>
<organism evidence="1 2">
    <name type="scientific">Bradyrhizobium japonicum</name>
    <dbReference type="NCBI Taxonomy" id="375"/>
    <lineage>
        <taxon>Bacteria</taxon>
        <taxon>Pseudomonadati</taxon>
        <taxon>Pseudomonadota</taxon>
        <taxon>Alphaproteobacteria</taxon>
        <taxon>Hyphomicrobiales</taxon>
        <taxon>Nitrobacteraceae</taxon>
        <taxon>Bradyrhizobium</taxon>
    </lineage>
</organism>
<reference evidence="1 2" key="1">
    <citation type="submission" date="2024-06" db="EMBL/GenBank/DDBJ databases">
        <title>Genomic Encyclopedia of Type Strains, Phase V (KMG-V): Genome sequencing to study the core and pangenomes of soil and plant-associated prokaryotes.</title>
        <authorList>
            <person name="Whitman W."/>
        </authorList>
    </citation>
    <scope>NUCLEOTIDE SEQUENCE [LARGE SCALE GENOMIC DNA]</scope>
    <source>
        <strain evidence="1 2">USDA 160</strain>
    </source>
</reference>
<protein>
    <submittedName>
        <fullName evidence="1">Uncharacterized protein</fullName>
    </submittedName>
</protein>
<dbReference type="Proteomes" id="UP001549291">
    <property type="component" value="Unassembled WGS sequence"/>
</dbReference>